<dbReference type="Gene3D" id="2.180.10.10">
    <property type="entry name" value="RHS repeat-associated core"/>
    <property type="match status" value="2"/>
</dbReference>
<dbReference type="EMBL" id="BLPG01000001">
    <property type="protein sequence ID" value="GFJ92212.1"/>
    <property type="molecule type" value="Genomic_DNA"/>
</dbReference>
<protein>
    <recommendedName>
        <fullName evidence="3">Ricin B lectin domain-containing protein</fullName>
    </recommendedName>
</protein>
<dbReference type="NCBIfam" id="TIGR01643">
    <property type="entry name" value="YD_repeat_2x"/>
    <property type="match status" value="1"/>
</dbReference>
<organism evidence="4 5">
    <name type="scientific">Phytohabitans rumicis</name>
    <dbReference type="NCBI Taxonomy" id="1076125"/>
    <lineage>
        <taxon>Bacteria</taxon>
        <taxon>Bacillati</taxon>
        <taxon>Actinomycetota</taxon>
        <taxon>Actinomycetes</taxon>
        <taxon>Micromonosporales</taxon>
        <taxon>Micromonosporaceae</taxon>
    </lineage>
</organism>
<dbReference type="PANTHER" id="PTHR32305:SF17">
    <property type="entry name" value="TRNA NUCLEASE WAPA"/>
    <property type="match status" value="1"/>
</dbReference>
<dbReference type="SUPFAM" id="SSF50370">
    <property type="entry name" value="Ricin B-like lectins"/>
    <property type="match status" value="2"/>
</dbReference>
<accession>A0A6V8L4L5</accession>
<dbReference type="InterPro" id="IPR006530">
    <property type="entry name" value="YD"/>
</dbReference>
<feature type="domain" description="Ricin B lectin" evidence="3">
    <location>
        <begin position="670"/>
        <end position="795"/>
    </location>
</feature>
<evidence type="ECO:0000256" key="1">
    <source>
        <dbReference type="ARBA" id="ARBA00022737"/>
    </source>
</evidence>
<dbReference type="Pfam" id="PF00652">
    <property type="entry name" value="Ricin_B_lectin"/>
    <property type="match status" value="2"/>
</dbReference>
<feature type="region of interest" description="Disordered" evidence="2">
    <location>
        <begin position="1578"/>
        <end position="1597"/>
    </location>
</feature>
<keyword evidence="5" id="KW-1185">Reference proteome</keyword>
<gene>
    <name evidence="4" type="ORF">Prum_058540</name>
</gene>
<dbReference type="InterPro" id="IPR022385">
    <property type="entry name" value="Rhs_assc_core"/>
</dbReference>
<dbReference type="InterPro" id="IPR000772">
    <property type="entry name" value="Ricin_B_lectin"/>
</dbReference>
<dbReference type="NCBIfam" id="TIGR03696">
    <property type="entry name" value="Rhs_assc_core"/>
    <property type="match status" value="1"/>
</dbReference>
<dbReference type="Pfam" id="PF25023">
    <property type="entry name" value="TEN_YD-shell"/>
    <property type="match status" value="1"/>
</dbReference>
<dbReference type="CDD" id="cd23451">
    <property type="entry name" value="beta-trefoil_Ricin_laminarinase"/>
    <property type="match status" value="1"/>
</dbReference>
<proteinExistence type="predicted"/>
<dbReference type="PROSITE" id="PS50231">
    <property type="entry name" value="RICIN_B_LECTIN"/>
    <property type="match status" value="2"/>
</dbReference>
<dbReference type="Gene3D" id="2.80.10.50">
    <property type="match status" value="3"/>
</dbReference>
<dbReference type="Proteomes" id="UP000482960">
    <property type="component" value="Unassembled WGS sequence"/>
</dbReference>
<dbReference type="InterPro" id="IPR035992">
    <property type="entry name" value="Ricin_B-like_lectins"/>
</dbReference>
<dbReference type="RefSeq" id="WP_218577359.1">
    <property type="nucleotide sequence ID" value="NZ_BLPG01000001.1"/>
</dbReference>
<feature type="compositionally biased region" description="Basic and acidic residues" evidence="2">
    <location>
        <begin position="1862"/>
        <end position="1873"/>
    </location>
</feature>
<dbReference type="PANTHER" id="PTHR32305">
    <property type="match status" value="1"/>
</dbReference>
<reference evidence="4 5" key="2">
    <citation type="submission" date="2020-03" db="EMBL/GenBank/DDBJ databases">
        <authorList>
            <person name="Ichikawa N."/>
            <person name="Kimura A."/>
            <person name="Kitahashi Y."/>
            <person name="Uohara A."/>
        </authorList>
    </citation>
    <scope>NUCLEOTIDE SEQUENCE [LARGE SCALE GENOMIC DNA]</scope>
    <source>
        <strain evidence="4 5">NBRC 108638</strain>
    </source>
</reference>
<sequence length="2066" mass="224272">MPELALGYSSGAVDGQTLARNGQTSWIGEGWDLQTGYIERDYRSCTQDGGTTGDLCWFSTYNATMVFNGLSTHLVRDNTTGQWKAADDDALRIEKLNDTSLGNGDNDGEYWKVTAQDGVQYFFGKHKRYATDPVVTNSVLRVPVYGNNSGEPCYSASGFAASSCDQAYRWQLDYVVDPHGNSMTYFYSRWSGYYGHNNNNGVALYELTGRLDHIDYGTLAGTEGASTAPMTVTFAKTERCVGGCTTAEYPDSPWDLRCTSSTSCPSLLSPAFWTPWKLSTVTAKVWDGSAYRQVDKWDLTHVFPATGDFIAPSGDDTSPNLWLQSITHTGYAADGTTSLAEPTMSFGGARLTNRVDWGDDIGVAPYTHYRLTSILTGSGAQTVVSYSGTECVRDFKPNPQANPYRCFPQYFTPQQAAPGWGWFHKYVVTQVVDKDLTGGSPDEVTSYAYSVDNSTDRSLWHHDFAETSQLQYRSWSLWRGYTTVTTTKGAAGDTQTVSKTLYHRGMDGDGMATTDNSGISWGSRRATITIPMGMVGLNAPVTGQSRRCLDAAGTADGSNVRLYDCNGTAGQVWRVHDPQSDGRFALRNPTSGRCLDITGAATANGADTQLYACNGQVQQWWQRQPNGSLRNPNSGRCLQPASWGTGNDTNIQIYDCGGHWNQNWQPAADGTLALPFADRCMDVTGGGTADGTAIQSYTCNGTENQVWRLEGSGALRNPQSNKCADITGGGTANGTLIQLYTCNGSAGQIWVPQANGTLRNPQSGRCLETPIWVPVGTQLRIWDCNGDLHQQWAHRIPDFGGLEGIAREEYTLDGTTLLGSTFHQYGITQTAVRSTPAVGGQNLIARRVRESVTRTRTWLAHNSTWRWTEAGYIYDSYGLPVDVTDAGNTTTGADNTCTHTDYARNTTTWMINFPSQVTVTDCTASPGPANTLGGTRTYYDDSTTLGTAPTRGLATQTSKLASYTGATANWITATTNTYDQHGRPLTATDALNRTTETAYTPATGGPVTSVTATNPADHEATTTLGVRGQSLSTVDANGRTTNTAYDPLGRLIKVWLPGRTTAQTPNTEYVYTLSNTTANHVQTKVLGPNGNQISSFQIYDGRMRSRQVQTTAPDGKRAIADTHYDSRGLTVKTSAVYNNASAPTGMLVTFADVDVATQRRYTHDTLGRKTEEALWSLNVELQRTTTTYDGDRTSIDPPSGATATTTITDGTGRTTALRQYHGAAPTGTYDETSYGHDRLDRLTSVIDSAGNTWTNSYDRRGQLTSKTDPDAGTSSFSYDDAGQLLTSTDGRGEVIYHVYDNLGRQTELRDDNATGTKRASWLFDTIAKGHLASSTRWIGSDAYTSAVTGYTDLYKPTGATVTIPAVEGALAGDYTTADTYKVDGSLATTVLPGVGGLPAETLTYSYSDAGLPTTMASGSGTYVASTSYHWDGAINQRILGITANKRIRITNTLDDATRRLKTVQVDTENAITANNWDDRSTTGYTYDPAGNITVVAGKTDGVQDQAECFRYDHLRRLTEAWTEATPSCLTPQRTGADPYWRAWTYDVVGNRKTQVVHGASGDTTSTYTYPTAGTAQPHTLTSVAHSGPAGSTTDSYTYDQAGNTATRTITGVGQTLTWDPEGKLAQATKAGQNTTYIYDAAGNRVLRKEPAATTLYLPDGTELRLATGTNQPDGTRYYDHNGATVGVRTVTGLTRLVADHHGTAELAITDAGVTRRRSLPFGEPRGTQPAGWVGDKRFVGGTQDASTDLTHLGAREYDPTTGRFISLDPIMDLTDPQQMHGFTYASNNPLTWSDPDGLIESDCMDHDCYGYVPTWNGGCPYGCGSTKNVKWGKKHKKRSTKQRSPQKLPKASKLPNLPDWDPTPRSDQGEHPEWNSAGYWDRFWHDTIMMEEYAAARVFQAFFCTKGPNACAQWGHWLGGSGEDMIVDPSIFMDEDNFSVDVLGAIEQYKAMASAQCAASSCSYTFDSGWKPTLGTSPANPVKEDYAGMGQVQVNVTGSVNVSRGKDGAVSVSGSYGISIRKDWNFDPGEYPSRGDTKVRHRFSELHQYGYAKDFVLRGTSGVRRF</sequence>
<reference evidence="4 5" key="1">
    <citation type="submission" date="2020-03" db="EMBL/GenBank/DDBJ databases">
        <title>Whole genome shotgun sequence of Phytohabitans rumicis NBRC 108638.</title>
        <authorList>
            <person name="Komaki H."/>
            <person name="Tamura T."/>
        </authorList>
    </citation>
    <scope>NUCLEOTIDE SEQUENCE [LARGE SCALE GENOMIC DNA]</scope>
    <source>
        <strain evidence="4 5">NBRC 108638</strain>
    </source>
</reference>
<evidence type="ECO:0000313" key="5">
    <source>
        <dbReference type="Proteomes" id="UP000482960"/>
    </source>
</evidence>
<feature type="region of interest" description="Disordered" evidence="2">
    <location>
        <begin position="1256"/>
        <end position="1276"/>
    </location>
</feature>
<keyword evidence="1" id="KW-0677">Repeat</keyword>
<dbReference type="Pfam" id="PF05593">
    <property type="entry name" value="RHS_repeat"/>
    <property type="match status" value="1"/>
</dbReference>
<dbReference type="InterPro" id="IPR056823">
    <property type="entry name" value="TEN-like_YD-shell"/>
</dbReference>
<evidence type="ECO:0000313" key="4">
    <source>
        <dbReference type="EMBL" id="GFJ92212.1"/>
    </source>
</evidence>
<name>A0A6V8L4L5_9ACTN</name>
<feature type="compositionally biased region" description="Basic residues" evidence="2">
    <location>
        <begin position="1832"/>
        <end position="1841"/>
    </location>
</feature>
<feature type="region of interest" description="Disordered" evidence="2">
    <location>
        <begin position="1832"/>
        <end position="1873"/>
    </location>
</feature>
<evidence type="ECO:0000259" key="3">
    <source>
        <dbReference type="SMART" id="SM00458"/>
    </source>
</evidence>
<dbReference type="InterPro" id="IPR031325">
    <property type="entry name" value="RHS_repeat"/>
</dbReference>
<comment type="caution">
    <text evidence="4">The sequence shown here is derived from an EMBL/GenBank/DDBJ whole genome shotgun (WGS) entry which is preliminary data.</text>
</comment>
<dbReference type="InterPro" id="IPR050708">
    <property type="entry name" value="T6SS_VgrG/RHS"/>
</dbReference>
<evidence type="ECO:0000256" key="2">
    <source>
        <dbReference type="SAM" id="MobiDB-lite"/>
    </source>
</evidence>
<feature type="domain" description="Ricin B lectin" evidence="3">
    <location>
        <begin position="538"/>
        <end position="667"/>
    </location>
</feature>
<dbReference type="SMART" id="SM00458">
    <property type="entry name" value="RICIN"/>
    <property type="match status" value="2"/>
</dbReference>